<dbReference type="Pfam" id="PF13086">
    <property type="entry name" value="AAA_11"/>
    <property type="match status" value="2"/>
</dbReference>
<dbReference type="eggNOG" id="KOG1804">
    <property type="taxonomic scope" value="Eukaryota"/>
</dbReference>
<dbReference type="GO" id="GO:0004386">
    <property type="term" value="F:helicase activity"/>
    <property type="evidence" value="ECO:0007669"/>
    <property type="project" value="InterPro"/>
</dbReference>
<dbReference type="InterPro" id="IPR045055">
    <property type="entry name" value="DNA2/NAM7-like"/>
</dbReference>
<evidence type="ECO:0000259" key="2">
    <source>
        <dbReference type="PROSITE" id="PS50017"/>
    </source>
</evidence>
<sequence length="1881" mass="213480">MATSQTCLGIDDLVDVLDSLNRCGFPKSNWYDLGLRIGLRKSSLDIIEKNHPHDVSRCMTECLSQWLRRADNVDSRGGANLDSLSDALRSMNETAVAEKLILINIFNNRHTVLSQSLCDSVGIAWLLYDKRMLTQEAVSRVVSASPSIPNQHKYFPTPEVGFVPQIIKDHNVVDEVDVNGGATLESLSYALESMNEIAVAEKLAEKSDTETASSAPVSFSDGTSNTQEVLIPVPRSLSPQFSSVRASFTKMFLKVQRAVTKKDPLIDELKMFLENYDSQLESQLNEVDTLRPILRLIRKNCSLIDVEILEAVVDYFEINEAQEFIKDYKEMVKESCKSFSIELCCGEGFEAMKAAPPLKCETAIFVFDWEPKEHVLKDIMDILSKVTGKLVKIKYIDKGNSITVTCSFFYSLAGVVIMKAIESLEVLIQNGLMKLAVGYCTVWEVQKLQQQEKNITGRQNAKVKSMAMHVEPVDKKTGKVQPYTVLVHDTEVSTKSIMLKKKQKTNNYFLKKLQVNLNGMNIGMKDDCCVLSLKSELENRRTLMMAKTKRVSKEAMLLQGVTLVKNYDEVMIPPFVQDIENEYHNKMESKDSDNEQVTRIKMLSQLRNDGTGSQLNVAAKSFFPELHKGVLQVCKFCFEISNDESLVYNMCHDYANHSPVQLAHVAQDPNSRKLSLIRPRPLCAIKGNFQHCDKRRCKGEACKHAHSVLECDAWNFDLKKGKHKNLYEKRTKEEAPPSTSAYSIAASSLPTTDANEISFPVTKVTRKAAGSQKRQDLNFDEGGQWKVNFKKRHKVVLHDEQVIQELTTSSYRDKFYSLLCFEEAEHIQILSQKCDKTYEIQCCQKLEMESRYICRMLGMDDDQVQYATQATSFHLKPACPHPDLLVDADKQFQALEAIVESPVDHPVIVSGPFGSGKTRIIARAAYEFIQAALESHTQTRILLCAHHTNTVETYMLKYLHPAFSRMSQVKIIRITRKDSYNFSHNVMNKTLFDFRRDIVIGRHINDRILVIMTTYMSSLPVAKILNKVRFTHILLDEAAQVREPEAIAPLSLGDAATKVIIAGDTKQVGPSVLVLGEKSKEYGLAQSLLERLEKKYQEFAGKQQDFKYLKYLATNYRCCPEIVKFLSSTIYKYPIACAPEAYLNKQYPKIRYPLVFYWCNCNDTSSQDLKGLMEFVADAVVRQAQHYFSFWPHEWDHVKMRDVCIISPFRTQLNIIESKLKNVGLGKLTLLPSYLIQGHEFQAVFLTTFEPLESDGTSSNPTKSLTNPQIFNTAVSRSKSFVVAIGDPFSLLKAEKQFPECCWKHYLSICLDNDTIFFPESCKPNQRDRFKKKLSAELALPEKAKSAEYASHSHETSPFLHKFDNIRKFGIPQMEYLLNHVVVEIPSEWEYFGTNLKIPGSELEAIKMNVTFAGKPDKMFFEVLRLWEKAPNCEVPFTWGTILRVLVSPSIHQERLAEELKNKLISDLENKTDDNEMNIDLCQGLQQSSDSASDHGYYDEDDLKKLCSCGDCSLEKIITEGCSNPDSCHRFPILDVKKLPGCKKQQYLYLLMKEAKAINEAFASLLTDVCESMKKRDVSVKTIALYLKSSKLLEITAKSGLTLRETLDNATDIDDVFSIISDISSWFNHHPLGLLINKFGTEEDKTSYETFLEENVMTYLKRSITEIPKDSFGEHLEGSGDFKLKLDHTAEHENICGSQIYFLKGEVAKALDLPMECLKLDSIDKGCLEITLSVPLCVHDEIFPLKFEQAQDLANIIIDGNFQLTINSIWYQGSYHDIPFKIKEPITSASSLHFSKAKPVHKFHHSQSLPAAKGTRQKSRKHGRQTLKRRPTVPAVRQKLPHIKKSHSWPSSKSTGSSSRSTKKPKYLEVDVDLWTVDVEI</sequence>
<dbReference type="PANTHER" id="PTHR10887">
    <property type="entry name" value="DNA2/NAM7 HELICASE FAMILY"/>
    <property type="match status" value="1"/>
</dbReference>
<dbReference type="PROSITE" id="PS50017">
    <property type="entry name" value="DEATH_DOMAIN"/>
    <property type="match status" value="1"/>
</dbReference>
<protein>
    <recommendedName>
        <fullName evidence="2">Death domain-containing protein</fullName>
    </recommendedName>
</protein>
<dbReference type="Gene3D" id="3.40.50.300">
    <property type="entry name" value="P-loop containing nucleotide triphosphate hydrolases"/>
    <property type="match status" value="2"/>
</dbReference>
<name>A0A1X7VH01_AMPQE</name>
<feature type="region of interest" description="Disordered" evidence="1">
    <location>
        <begin position="1805"/>
        <end position="1863"/>
    </location>
</feature>
<dbReference type="InterPro" id="IPR000488">
    <property type="entry name" value="Death_dom"/>
</dbReference>
<dbReference type="InterPro" id="IPR041679">
    <property type="entry name" value="DNA2/NAM7-like_C"/>
</dbReference>
<organism evidence="3">
    <name type="scientific">Amphimedon queenslandica</name>
    <name type="common">Sponge</name>
    <dbReference type="NCBI Taxonomy" id="400682"/>
    <lineage>
        <taxon>Eukaryota</taxon>
        <taxon>Metazoa</taxon>
        <taxon>Porifera</taxon>
        <taxon>Demospongiae</taxon>
        <taxon>Heteroscleromorpha</taxon>
        <taxon>Haplosclerida</taxon>
        <taxon>Niphatidae</taxon>
        <taxon>Amphimedon</taxon>
    </lineage>
</organism>
<reference evidence="3" key="1">
    <citation type="submission" date="2017-05" db="UniProtKB">
        <authorList>
            <consortium name="EnsemblMetazoa"/>
        </authorList>
    </citation>
    <scope>IDENTIFICATION</scope>
</reference>
<dbReference type="InterPro" id="IPR011029">
    <property type="entry name" value="DEATH-like_dom_sf"/>
</dbReference>
<dbReference type="CDD" id="cd01670">
    <property type="entry name" value="Death"/>
    <property type="match status" value="2"/>
</dbReference>
<feature type="domain" description="Death" evidence="2">
    <location>
        <begin position="29"/>
        <end position="100"/>
    </location>
</feature>
<dbReference type="InterPro" id="IPR027417">
    <property type="entry name" value="P-loop_NTPase"/>
</dbReference>
<dbReference type="InParanoid" id="A0A1X7VH01"/>
<dbReference type="PANTHER" id="PTHR10887:SF495">
    <property type="entry name" value="HELICASE SENATAXIN ISOFORM X1-RELATED"/>
    <property type="match status" value="1"/>
</dbReference>
<dbReference type="SUPFAM" id="SSF52540">
    <property type="entry name" value="P-loop containing nucleoside triphosphate hydrolases"/>
    <property type="match status" value="1"/>
</dbReference>
<evidence type="ECO:0000313" key="3">
    <source>
        <dbReference type="EnsemblMetazoa" id="Aqu2.1.39238_001"/>
    </source>
</evidence>
<dbReference type="EnsemblMetazoa" id="Aqu2.1.39238_001">
    <property type="protein sequence ID" value="Aqu2.1.39238_001"/>
    <property type="gene ID" value="Aqu2.1.39238"/>
</dbReference>
<proteinExistence type="predicted"/>
<dbReference type="OrthoDB" id="5988104at2759"/>
<feature type="compositionally biased region" description="Low complexity" evidence="1">
    <location>
        <begin position="1848"/>
        <end position="1860"/>
    </location>
</feature>
<dbReference type="Gene3D" id="1.10.533.10">
    <property type="entry name" value="Death Domain, Fas"/>
    <property type="match status" value="1"/>
</dbReference>
<evidence type="ECO:0000256" key="1">
    <source>
        <dbReference type="SAM" id="MobiDB-lite"/>
    </source>
</evidence>
<dbReference type="InterPro" id="IPR041677">
    <property type="entry name" value="DNA2/NAM7_AAA_11"/>
</dbReference>
<dbReference type="GO" id="GO:0007165">
    <property type="term" value="P:signal transduction"/>
    <property type="evidence" value="ECO:0007669"/>
    <property type="project" value="InterPro"/>
</dbReference>
<dbReference type="Pfam" id="PF13087">
    <property type="entry name" value="AAA_12"/>
    <property type="match status" value="1"/>
</dbReference>
<dbReference type="SUPFAM" id="SSF47986">
    <property type="entry name" value="DEATH domain"/>
    <property type="match status" value="1"/>
</dbReference>
<accession>A0A1X7VH01</accession>
<feature type="compositionally biased region" description="Basic residues" evidence="1">
    <location>
        <begin position="1815"/>
        <end position="1831"/>
    </location>
</feature>